<dbReference type="GO" id="GO:0000166">
    <property type="term" value="F:nucleotide binding"/>
    <property type="evidence" value="ECO:0007669"/>
    <property type="project" value="InterPro"/>
</dbReference>
<accession>A0A1I0XJ12</accession>
<sequence length="330" mass="36931">MGFVKWGILSTANIAQTELIPAIKRSKNAQVTAIASASGKASKAANTFKIPKSFNRYEELLDDPEIEVVYIPLPNHLHKEWVIKAAKNGKHILCEKPAVLTSDDMADIKSVCEENRVLFMEGFMYYFHPQHDRVKDIIASGEIGDVNFVRSSFSFLLTNTENNIRMDSEKGGGSFYDIGCYSVHAIRHILNSEPVSVHVHAKCDANDGVDTDAVTYMQFPDGIMTVFDNSFRMASRNEYEVVGTKGRIFLPRAYRPDWNGGDGLIIVETDGIRREETINEDQYKAEVEHFSDVILNGTKVAHTMQNSASNLKVIEACLKSIDKGEQVFLN</sequence>
<keyword evidence="2" id="KW-0560">Oxidoreductase</keyword>
<proteinExistence type="inferred from homology"/>
<gene>
    <name evidence="5" type="ORF">SAMN04488072_10591</name>
</gene>
<dbReference type="OrthoDB" id="9815825at2"/>
<evidence type="ECO:0000313" key="6">
    <source>
        <dbReference type="Proteomes" id="UP000198642"/>
    </source>
</evidence>
<dbReference type="RefSeq" id="WP_090235974.1">
    <property type="nucleotide sequence ID" value="NZ_FOJW01000005.1"/>
</dbReference>
<protein>
    <submittedName>
        <fullName evidence="5">Predicted dehydrogenase</fullName>
    </submittedName>
</protein>
<evidence type="ECO:0000256" key="1">
    <source>
        <dbReference type="ARBA" id="ARBA00010928"/>
    </source>
</evidence>
<name>A0A1I0XJ12_9BACI</name>
<dbReference type="AlphaFoldDB" id="A0A1I0XJ12"/>
<evidence type="ECO:0000256" key="2">
    <source>
        <dbReference type="ARBA" id="ARBA00023002"/>
    </source>
</evidence>
<dbReference type="InterPro" id="IPR055170">
    <property type="entry name" value="GFO_IDH_MocA-like_dom"/>
</dbReference>
<dbReference type="Pfam" id="PF22725">
    <property type="entry name" value="GFO_IDH_MocA_C3"/>
    <property type="match status" value="1"/>
</dbReference>
<reference evidence="5 6" key="1">
    <citation type="submission" date="2016-10" db="EMBL/GenBank/DDBJ databases">
        <authorList>
            <person name="de Groot N.N."/>
        </authorList>
    </citation>
    <scope>NUCLEOTIDE SEQUENCE [LARGE SCALE GENOMIC DNA]</scope>
    <source>
        <strain evidence="5 6">CGMCC 1.3702</strain>
    </source>
</reference>
<dbReference type="GO" id="GO:0016491">
    <property type="term" value="F:oxidoreductase activity"/>
    <property type="evidence" value="ECO:0007669"/>
    <property type="project" value="UniProtKB-KW"/>
</dbReference>
<dbReference type="PANTHER" id="PTHR22604:SF105">
    <property type="entry name" value="TRANS-1,2-DIHYDROBENZENE-1,2-DIOL DEHYDROGENASE"/>
    <property type="match status" value="1"/>
</dbReference>
<organism evidence="5 6">
    <name type="scientific">Lentibacillus halodurans</name>
    <dbReference type="NCBI Taxonomy" id="237679"/>
    <lineage>
        <taxon>Bacteria</taxon>
        <taxon>Bacillati</taxon>
        <taxon>Bacillota</taxon>
        <taxon>Bacilli</taxon>
        <taxon>Bacillales</taxon>
        <taxon>Bacillaceae</taxon>
        <taxon>Lentibacillus</taxon>
    </lineage>
</organism>
<dbReference type="PANTHER" id="PTHR22604">
    <property type="entry name" value="OXIDOREDUCTASES"/>
    <property type="match status" value="1"/>
</dbReference>
<dbReference type="STRING" id="237679.SAMN04488072_10591"/>
<dbReference type="InterPro" id="IPR036291">
    <property type="entry name" value="NAD(P)-bd_dom_sf"/>
</dbReference>
<dbReference type="Pfam" id="PF01408">
    <property type="entry name" value="GFO_IDH_MocA"/>
    <property type="match status" value="1"/>
</dbReference>
<dbReference type="Gene3D" id="3.40.50.720">
    <property type="entry name" value="NAD(P)-binding Rossmann-like Domain"/>
    <property type="match status" value="1"/>
</dbReference>
<dbReference type="SUPFAM" id="SSF55347">
    <property type="entry name" value="Glyceraldehyde-3-phosphate dehydrogenase-like, C-terminal domain"/>
    <property type="match status" value="1"/>
</dbReference>
<feature type="domain" description="GFO/IDH/MocA-like oxidoreductase" evidence="4">
    <location>
        <begin position="133"/>
        <end position="248"/>
    </location>
</feature>
<dbReference type="InterPro" id="IPR000683">
    <property type="entry name" value="Gfo/Idh/MocA-like_OxRdtase_N"/>
</dbReference>
<evidence type="ECO:0000259" key="4">
    <source>
        <dbReference type="Pfam" id="PF22725"/>
    </source>
</evidence>
<dbReference type="EMBL" id="FOJW01000005">
    <property type="protein sequence ID" value="SFB00677.1"/>
    <property type="molecule type" value="Genomic_DNA"/>
</dbReference>
<dbReference type="Proteomes" id="UP000198642">
    <property type="component" value="Unassembled WGS sequence"/>
</dbReference>
<evidence type="ECO:0000313" key="5">
    <source>
        <dbReference type="EMBL" id="SFB00677.1"/>
    </source>
</evidence>
<keyword evidence="6" id="KW-1185">Reference proteome</keyword>
<comment type="similarity">
    <text evidence="1">Belongs to the Gfo/Idh/MocA family.</text>
</comment>
<feature type="domain" description="Gfo/Idh/MocA-like oxidoreductase N-terminal" evidence="3">
    <location>
        <begin position="5"/>
        <end position="123"/>
    </location>
</feature>
<dbReference type="InterPro" id="IPR050984">
    <property type="entry name" value="Gfo/Idh/MocA_domain"/>
</dbReference>
<evidence type="ECO:0000259" key="3">
    <source>
        <dbReference type="Pfam" id="PF01408"/>
    </source>
</evidence>
<dbReference type="SUPFAM" id="SSF51735">
    <property type="entry name" value="NAD(P)-binding Rossmann-fold domains"/>
    <property type="match status" value="1"/>
</dbReference>
<dbReference type="Gene3D" id="3.30.360.10">
    <property type="entry name" value="Dihydrodipicolinate Reductase, domain 2"/>
    <property type="match status" value="1"/>
</dbReference>